<organism evidence="2 3">
    <name type="scientific">Microbacterium oxydans</name>
    <dbReference type="NCBI Taxonomy" id="82380"/>
    <lineage>
        <taxon>Bacteria</taxon>
        <taxon>Bacillati</taxon>
        <taxon>Actinomycetota</taxon>
        <taxon>Actinomycetes</taxon>
        <taxon>Micrococcales</taxon>
        <taxon>Microbacteriaceae</taxon>
        <taxon>Microbacterium</taxon>
    </lineage>
</organism>
<evidence type="ECO:0000256" key="1">
    <source>
        <dbReference type="SAM" id="Phobius"/>
    </source>
</evidence>
<protein>
    <submittedName>
        <fullName evidence="2">Uncharacterized protein</fullName>
    </submittedName>
</protein>
<dbReference type="EMBL" id="JYIV01000020">
    <property type="protein sequence ID" value="KJL24427.1"/>
    <property type="molecule type" value="Genomic_DNA"/>
</dbReference>
<keyword evidence="1" id="KW-0472">Membrane</keyword>
<feature type="transmembrane region" description="Helical" evidence="1">
    <location>
        <begin position="6"/>
        <end position="32"/>
    </location>
</feature>
<gene>
    <name evidence="2" type="ORF">RN51_01024</name>
</gene>
<sequence length="52" mass="5731">MFSDSLVPLLLMNLAFILIGILITWLVIYSAVRAALTSHRQAMARDGRSGQV</sequence>
<dbReference type="Proteomes" id="UP000033725">
    <property type="component" value="Unassembled WGS sequence"/>
</dbReference>
<reference evidence="2 3" key="1">
    <citation type="submission" date="2015-02" db="EMBL/GenBank/DDBJ databases">
        <title>Draft genome sequences of ten Microbacterium spp. with emphasis on heavy metal contaminated environments.</title>
        <authorList>
            <person name="Corretto E."/>
        </authorList>
    </citation>
    <scope>NUCLEOTIDE SEQUENCE [LARGE SCALE GENOMIC DNA]</scope>
    <source>
        <strain evidence="2 3">BEL163</strain>
    </source>
</reference>
<proteinExistence type="predicted"/>
<evidence type="ECO:0000313" key="3">
    <source>
        <dbReference type="Proteomes" id="UP000033725"/>
    </source>
</evidence>
<accession>A0A0F0KU42</accession>
<comment type="caution">
    <text evidence="2">The sequence shown here is derived from an EMBL/GenBank/DDBJ whole genome shotgun (WGS) entry which is preliminary data.</text>
</comment>
<name>A0A0F0KU42_9MICO</name>
<keyword evidence="1" id="KW-0812">Transmembrane</keyword>
<dbReference type="AlphaFoldDB" id="A0A0F0KU42"/>
<dbReference type="RefSeq" id="WP_156149098.1">
    <property type="nucleotide sequence ID" value="NZ_JYIV01000020.1"/>
</dbReference>
<dbReference type="OrthoDB" id="5076980at2"/>
<evidence type="ECO:0000313" key="2">
    <source>
        <dbReference type="EMBL" id="KJL24427.1"/>
    </source>
</evidence>
<keyword evidence="1" id="KW-1133">Transmembrane helix</keyword>